<dbReference type="OrthoDB" id="7904253at2"/>
<dbReference type="Pfam" id="PF12833">
    <property type="entry name" value="HTH_18"/>
    <property type="match status" value="1"/>
</dbReference>
<evidence type="ECO:0000256" key="1">
    <source>
        <dbReference type="ARBA" id="ARBA00023015"/>
    </source>
</evidence>
<protein>
    <submittedName>
        <fullName evidence="5">Helix-turn-helix domain-containing protein</fullName>
    </submittedName>
</protein>
<gene>
    <name evidence="5" type="ORF">SAMN05444170_5749</name>
</gene>
<dbReference type="InterPro" id="IPR050204">
    <property type="entry name" value="AraC_XylS_family_regulators"/>
</dbReference>
<name>A0A1M7UM14_9BRAD</name>
<dbReference type="RefSeq" id="WP_072823067.1">
    <property type="nucleotide sequence ID" value="NZ_LT670849.1"/>
</dbReference>
<dbReference type="PRINTS" id="PR00032">
    <property type="entry name" value="HTHARAC"/>
</dbReference>
<dbReference type="InterPro" id="IPR009057">
    <property type="entry name" value="Homeodomain-like_sf"/>
</dbReference>
<dbReference type="InterPro" id="IPR035418">
    <property type="entry name" value="AraC-bd_2"/>
</dbReference>
<evidence type="ECO:0000313" key="5">
    <source>
        <dbReference type="EMBL" id="SHN84009.1"/>
    </source>
</evidence>
<dbReference type="PANTHER" id="PTHR46796:SF6">
    <property type="entry name" value="ARAC SUBFAMILY"/>
    <property type="match status" value="1"/>
</dbReference>
<dbReference type="Proteomes" id="UP000184096">
    <property type="component" value="Chromosome I"/>
</dbReference>
<evidence type="ECO:0000256" key="2">
    <source>
        <dbReference type="ARBA" id="ARBA00023125"/>
    </source>
</evidence>
<evidence type="ECO:0000259" key="4">
    <source>
        <dbReference type="PROSITE" id="PS01124"/>
    </source>
</evidence>
<dbReference type="SMART" id="SM00342">
    <property type="entry name" value="HTH_ARAC"/>
    <property type="match status" value="1"/>
</dbReference>
<dbReference type="SUPFAM" id="SSF46689">
    <property type="entry name" value="Homeodomain-like"/>
    <property type="match status" value="1"/>
</dbReference>
<dbReference type="EMBL" id="LT670849">
    <property type="protein sequence ID" value="SHN84009.1"/>
    <property type="molecule type" value="Genomic_DNA"/>
</dbReference>
<keyword evidence="1" id="KW-0805">Transcription regulation</keyword>
<accession>A0A1M7UM14</accession>
<proteinExistence type="predicted"/>
<dbReference type="InterPro" id="IPR020449">
    <property type="entry name" value="Tscrpt_reg_AraC-type_HTH"/>
</dbReference>
<dbReference type="InterPro" id="IPR018060">
    <property type="entry name" value="HTH_AraC"/>
</dbReference>
<keyword evidence="3" id="KW-0804">Transcription</keyword>
<keyword evidence="6" id="KW-1185">Reference proteome</keyword>
<dbReference type="PROSITE" id="PS01124">
    <property type="entry name" value="HTH_ARAC_FAMILY_2"/>
    <property type="match status" value="1"/>
</dbReference>
<evidence type="ECO:0000256" key="3">
    <source>
        <dbReference type="ARBA" id="ARBA00023163"/>
    </source>
</evidence>
<feature type="domain" description="HTH araC/xylS-type" evidence="4">
    <location>
        <begin position="214"/>
        <end position="313"/>
    </location>
</feature>
<dbReference type="PANTHER" id="PTHR46796">
    <property type="entry name" value="HTH-TYPE TRANSCRIPTIONAL ACTIVATOR RHAS-RELATED"/>
    <property type="match status" value="1"/>
</dbReference>
<organism evidence="5 6">
    <name type="scientific">Bradyrhizobium erythrophlei</name>
    <dbReference type="NCBI Taxonomy" id="1437360"/>
    <lineage>
        <taxon>Bacteria</taxon>
        <taxon>Pseudomonadati</taxon>
        <taxon>Pseudomonadota</taxon>
        <taxon>Alphaproteobacteria</taxon>
        <taxon>Hyphomicrobiales</taxon>
        <taxon>Nitrobacteraceae</taxon>
        <taxon>Bradyrhizobium</taxon>
    </lineage>
</organism>
<evidence type="ECO:0000313" key="6">
    <source>
        <dbReference type="Proteomes" id="UP000184096"/>
    </source>
</evidence>
<dbReference type="GO" id="GO:0043565">
    <property type="term" value="F:sequence-specific DNA binding"/>
    <property type="evidence" value="ECO:0007669"/>
    <property type="project" value="InterPro"/>
</dbReference>
<dbReference type="Gene3D" id="1.10.10.60">
    <property type="entry name" value="Homeodomain-like"/>
    <property type="match status" value="1"/>
</dbReference>
<dbReference type="GO" id="GO:0003700">
    <property type="term" value="F:DNA-binding transcription factor activity"/>
    <property type="evidence" value="ECO:0007669"/>
    <property type="project" value="InterPro"/>
</dbReference>
<keyword evidence="2" id="KW-0238">DNA-binding</keyword>
<dbReference type="AlphaFoldDB" id="A0A1M7UM14"/>
<dbReference type="Pfam" id="PF14525">
    <property type="entry name" value="AraC_binding_2"/>
    <property type="match status" value="1"/>
</dbReference>
<reference evidence="6" key="1">
    <citation type="submission" date="2016-11" db="EMBL/GenBank/DDBJ databases">
        <authorList>
            <person name="Varghese N."/>
            <person name="Submissions S."/>
        </authorList>
    </citation>
    <scope>NUCLEOTIDE SEQUENCE [LARGE SCALE GENOMIC DNA]</scope>
    <source>
        <strain evidence="6">GAS401</strain>
    </source>
</reference>
<sequence>MLSAQNIVGVSRCFEQWHHATCHNYSITDYRRTGRGTFSGYISARSFGALTVSQLSSSASESRIEVIRGSTEIRADPRDHFMLLLVYCGDVGLAQSGRTARVLNGDMIIYDQARPFTMEFGADTRQIIVTIPRALMTSRVPDVERFTARRIASASKLGTLTATVVRQLVELEPSLDEDVANRVGASALDILATTLDVEFSGDAEGKGRNHERLARVKRYVVANLHDPEMTVDSIATAQNLAPRTLHRLFSAEGTTPIRWLWQQRLSASYKALAEGHVRHVTDAALSFGFTDLSHFSRAFKKTFGHAPHTLARR</sequence>